<dbReference type="RefSeq" id="WP_256133616.1">
    <property type="nucleotide sequence ID" value="NZ_JANFXK010000028.1"/>
</dbReference>
<keyword evidence="3" id="KW-1185">Reference proteome</keyword>
<keyword evidence="1" id="KW-1133">Transmembrane helix</keyword>
<feature type="transmembrane region" description="Helical" evidence="1">
    <location>
        <begin position="611"/>
        <end position="634"/>
    </location>
</feature>
<feature type="transmembrane region" description="Helical" evidence="1">
    <location>
        <begin position="227"/>
        <end position="246"/>
    </location>
</feature>
<feature type="transmembrane region" description="Helical" evidence="1">
    <location>
        <begin position="584"/>
        <end position="605"/>
    </location>
</feature>
<accession>A0ABT1RT91</accession>
<organism evidence="2 3">
    <name type="scientific">Anaerovorax odorimutans</name>
    <dbReference type="NCBI Taxonomy" id="109327"/>
    <lineage>
        <taxon>Bacteria</taxon>
        <taxon>Bacillati</taxon>
        <taxon>Bacillota</taxon>
        <taxon>Clostridia</taxon>
        <taxon>Peptostreptococcales</taxon>
        <taxon>Anaerovoracaceae</taxon>
        <taxon>Anaerovorax</taxon>
    </lineage>
</organism>
<gene>
    <name evidence="2" type="ORF">NE619_16945</name>
</gene>
<name>A0ABT1RT91_9FIRM</name>
<feature type="transmembrane region" description="Helical" evidence="1">
    <location>
        <begin position="534"/>
        <end position="563"/>
    </location>
</feature>
<dbReference type="EMBL" id="JANFXK010000028">
    <property type="protein sequence ID" value="MCQ4638420.1"/>
    <property type="molecule type" value="Genomic_DNA"/>
</dbReference>
<protein>
    <recommendedName>
        <fullName evidence="4">Bacteriocin-associated integral membrane protein</fullName>
    </recommendedName>
</protein>
<feature type="transmembrane region" description="Helical" evidence="1">
    <location>
        <begin position="175"/>
        <end position="195"/>
    </location>
</feature>
<feature type="transmembrane region" description="Helical" evidence="1">
    <location>
        <begin position="252"/>
        <end position="273"/>
    </location>
</feature>
<evidence type="ECO:0000313" key="3">
    <source>
        <dbReference type="Proteomes" id="UP001524502"/>
    </source>
</evidence>
<keyword evidence="1" id="KW-0472">Membrane</keyword>
<evidence type="ECO:0008006" key="4">
    <source>
        <dbReference type="Google" id="ProtNLM"/>
    </source>
</evidence>
<proteinExistence type="predicted"/>
<sequence length="650" mass="73313">MNKNYIRSNIKITKYILRALLIVIALTFIGELYIWHISDFETKYSGMTFYLQKGTSQEKMVADFYAASDKTEVEVFTVIRTVNSSFSEKVDIYGTRGVKNYLKKDADIEDGQFESVFLGKTDVKFHPLEEIPDISKIETYKAIGKENNLIAFKQELVDQYAGAFPEPGYASSNEALNVGMIWAVILTLFLLSTLYRTALLKKEVIIRIVSGERLTDFMFSKALTDTAAYILIFIIAIPAMCFFTKADYKLHISIFCIIIFLVINAAAYGLLLFTNYKKDMSGKDSARKILKVSYLYKTLSVAVVLMMLSGTAGLIYQGAMCFQQRDFFKEQSGRSYIMLSSLDDKKFQTAEAAWAGLYRQQCKEGKALTLVELEDFESGDSKFIYADSGAIPYLRQAVPSLKDADFKQGNVYIVSPEGTSEAKLKSAENTLEAYYDKECEAEHVSYSGHARVVGLRNDGEIRSTLKKDPVILLNNDFPGAGETDVYITQSTMFDLTSREWDRLVKENGLEGEIVYRTDVYDNYLHQWELMKRGLLIGIVLVGILLLLEGLLINTVLYYEYYVHAEELSLKKIMGYGLFERNKKIFKLTGICGGISLIIAAAAAWFTETAPISYMVLAGGTMLFVELLLVIRHIVRLERVGIQKILKGGSI</sequence>
<dbReference type="Proteomes" id="UP001524502">
    <property type="component" value="Unassembled WGS sequence"/>
</dbReference>
<reference evidence="2 3" key="1">
    <citation type="submission" date="2022-06" db="EMBL/GenBank/DDBJ databases">
        <title>Isolation of gut microbiota from human fecal samples.</title>
        <authorList>
            <person name="Pamer E.G."/>
            <person name="Barat B."/>
            <person name="Waligurski E."/>
            <person name="Medina S."/>
            <person name="Paddock L."/>
            <person name="Mostad J."/>
        </authorList>
    </citation>
    <scope>NUCLEOTIDE SEQUENCE [LARGE SCALE GENOMIC DNA]</scope>
    <source>
        <strain evidence="2 3">SL.3.17</strain>
    </source>
</reference>
<comment type="caution">
    <text evidence="2">The sequence shown here is derived from an EMBL/GenBank/DDBJ whole genome shotgun (WGS) entry which is preliminary data.</text>
</comment>
<keyword evidence="1" id="KW-0812">Transmembrane</keyword>
<evidence type="ECO:0000256" key="1">
    <source>
        <dbReference type="SAM" id="Phobius"/>
    </source>
</evidence>
<feature type="transmembrane region" description="Helical" evidence="1">
    <location>
        <begin position="294"/>
        <end position="316"/>
    </location>
</feature>
<evidence type="ECO:0000313" key="2">
    <source>
        <dbReference type="EMBL" id="MCQ4638420.1"/>
    </source>
</evidence>
<feature type="transmembrane region" description="Helical" evidence="1">
    <location>
        <begin position="15"/>
        <end position="35"/>
    </location>
</feature>